<keyword evidence="4 8" id="KW-0812">Transmembrane</keyword>
<dbReference type="PANTHER" id="PTHR30070">
    <property type="entry name" value="HEME EXPORTER PROTEIN B"/>
    <property type="match status" value="1"/>
</dbReference>
<keyword evidence="5" id="KW-0201">Cytochrome c-type biogenesis</keyword>
<evidence type="ECO:0000256" key="6">
    <source>
        <dbReference type="ARBA" id="ARBA00022989"/>
    </source>
</evidence>
<evidence type="ECO:0000256" key="7">
    <source>
        <dbReference type="ARBA" id="ARBA00023136"/>
    </source>
</evidence>
<comment type="similarity">
    <text evidence="2">Belongs to the CcmB/CycW/HelB family.</text>
</comment>
<feature type="transmembrane region" description="Helical" evidence="8">
    <location>
        <begin position="43"/>
        <end position="67"/>
    </location>
</feature>
<feature type="non-terminal residue" evidence="9">
    <location>
        <position position="150"/>
    </location>
</feature>
<dbReference type="GO" id="GO:0017004">
    <property type="term" value="P:cytochrome complex assembly"/>
    <property type="evidence" value="ECO:0007669"/>
    <property type="project" value="UniProtKB-KW"/>
</dbReference>
<dbReference type="EMBL" id="UINC01013538">
    <property type="protein sequence ID" value="SVA58419.1"/>
    <property type="molecule type" value="Genomic_DNA"/>
</dbReference>
<protein>
    <recommendedName>
        <fullName evidence="10">ABC-2 type transporter domain-containing protein</fullName>
    </recommendedName>
</protein>
<evidence type="ECO:0000256" key="8">
    <source>
        <dbReference type="SAM" id="Phobius"/>
    </source>
</evidence>
<sequence length="150" mass="16219">MIWISALLATCLSLETIFRSDFEDGSIEQLTLSRYPLTLLVSAKIFAHWITFGMPLIIISLLMGILLSLSNEIIMAIFITLVLGTPILSLLGSVMVALTIGLRGGMLLNLLILPLSMPVLIFSTVAIQNAALNQSIIAETYFLAGILVLA</sequence>
<evidence type="ECO:0008006" key="10">
    <source>
        <dbReference type="Google" id="ProtNLM"/>
    </source>
</evidence>
<feature type="transmembrane region" description="Helical" evidence="8">
    <location>
        <begin position="74"/>
        <end position="100"/>
    </location>
</feature>
<evidence type="ECO:0000313" key="9">
    <source>
        <dbReference type="EMBL" id="SVA58419.1"/>
    </source>
</evidence>
<feature type="transmembrane region" description="Helical" evidence="8">
    <location>
        <begin position="106"/>
        <end position="127"/>
    </location>
</feature>
<organism evidence="9">
    <name type="scientific">marine metagenome</name>
    <dbReference type="NCBI Taxonomy" id="408172"/>
    <lineage>
        <taxon>unclassified sequences</taxon>
        <taxon>metagenomes</taxon>
        <taxon>ecological metagenomes</taxon>
    </lineage>
</organism>
<dbReference type="GO" id="GO:0005886">
    <property type="term" value="C:plasma membrane"/>
    <property type="evidence" value="ECO:0007669"/>
    <property type="project" value="TreeGrafter"/>
</dbReference>
<comment type="subcellular location">
    <subcellularLocation>
        <location evidence="1">Membrane</location>
        <topology evidence="1">Multi-pass membrane protein</topology>
    </subcellularLocation>
</comment>
<evidence type="ECO:0000256" key="3">
    <source>
        <dbReference type="ARBA" id="ARBA00022448"/>
    </source>
</evidence>
<evidence type="ECO:0000256" key="5">
    <source>
        <dbReference type="ARBA" id="ARBA00022748"/>
    </source>
</evidence>
<evidence type="ECO:0000256" key="1">
    <source>
        <dbReference type="ARBA" id="ARBA00004141"/>
    </source>
</evidence>
<dbReference type="GO" id="GO:0015232">
    <property type="term" value="F:heme transmembrane transporter activity"/>
    <property type="evidence" value="ECO:0007669"/>
    <property type="project" value="InterPro"/>
</dbReference>
<accession>A0A381X0W7</accession>
<dbReference type="PRINTS" id="PR01414">
    <property type="entry name" value="CCMBBIOGNSIS"/>
</dbReference>
<keyword evidence="6 8" id="KW-1133">Transmembrane helix</keyword>
<evidence type="ECO:0000256" key="4">
    <source>
        <dbReference type="ARBA" id="ARBA00022692"/>
    </source>
</evidence>
<dbReference type="GO" id="GO:1903607">
    <property type="term" value="P:cytochrome c biosynthetic process"/>
    <property type="evidence" value="ECO:0007669"/>
    <property type="project" value="TreeGrafter"/>
</dbReference>
<reference evidence="9" key="1">
    <citation type="submission" date="2018-05" db="EMBL/GenBank/DDBJ databases">
        <authorList>
            <person name="Lanie J.A."/>
            <person name="Ng W.-L."/>
            <person name="Kazmierczak K.M."/>
            <person name="Andrzejewski T.M."/>
            <person name="Davidsen T.M."/>
            <person name="Wayne K.J."/>
            <person name="Tettelin H."/>
            <person name="Glass J.I."/>
            <person name="Rusch D."/>
            <person name="Podicherti R."/>
            <person name="Tsui H.-C.T."/>
            <person name="Winkler M.E."/>
        </authorList>
    </citation>
    <scope>NUCLEOTIDE SEQUENCE</scope>
</reference>
<dbReference type="PANTHER" id="PTHR30070:SF1">
    <property type="entry name" value="CYTOCHROME C BIOGENESIS B-RELATED"/>
    <property type="match status" value="1"/>
</dbReference>
<gene>
    <name evidence="9" type="ORF">METZ01_LOCUS111273</name>
</gene>
<dbReference type="AlphaFoldDB" id="A0A381X0W7"/>
<dbReference type="Pfam" id="PF03379">
    <property type="entry name" value="CcmB"/>
    <property type="match status" value="1"/>
</dbReference>
<keyword evidence="7 8" id="KW-0472">Membrane</keyword>
<keyword evidence="3" id="KW-0813">Transport</keyword>
<proteinExistence type="inferred from homology"/>
<evidence type="ECO:0000256" key="2">
    <source>
        <dbReference type="ARBA" id="ARBA00010544"/>
    </source>
</evidence>
<name>A0A381X0W7_9ZZZZ</name>
<dbReference type="InterPro" id="IPR003544">
    <property type="entry name" value="Cyt_c_biogenesis_CcmB"/>
</dbReference>